<name>A0A4Y2NTX7_ARAVE</name>
<proteinExistence type="predicted"/>
<gene>
    <name evidence="3" type="ORF">AVEN_23127_1</name>
</gene>
<feature type="transmembrane region" description="Helical" evidence="2">
    <location>
        <begin position="52"/>
        <end position="73"/>
    </location>
</feature>
<feature type="compositionally biased region" description="Basic and acidic residues" evidence="1">
    <location>
        <begin position="1"/>
        <end position="10"/>
    </location>
</feature>
<evidence type="ECO:0000256" key="2">
    <source>
        <dbReference type="SAM" id="Phobius"/>
    </source>
</evidence>
<dbReference type="AlphaFoldDB" id="A0A4Y2NTX7"/>
<dbReference type="EMBL" id="BGPR01009907">
    <property type="protein sequence ID" value="GBN43045.1"/>
    <property type="molecule type" value="Genomic_DNA"/>
</dbReference>
<evidence type="ECO:0000313" key="4">
    <source>
        <dbReference type="Proteomes" id="UP000499080"/>
    </source>
</evidence>
<dbReference type="Proteomes" id="UP000499080">
    <property type="component" value="Unassembled WGS sequence"/>
</dbReference>
<comment type="caution">
    <text evidence="3">The sequence shown here is derived from an EMBL/GenBank/DDBJ whole genome shotgun (WGS) entry which is preliminary data.</text>
</comment>
<evidence type="ECO:0000256" key="1">
    <source>
        <dbReference type="SAM" id="MobiDB-lite"/>
    </source>
</evidence>
<feature type="region of interest" description="Disordered" evidence="1">
    <location>
        <begin position="1"/>
        <end position="42"/>
    </location>
</feature>
<accession>A0A4Y2NTX7</accession>
<feature type="compositionally biased region" description="Polar residues" evidence="1">
    <location>
        <begin position="11"/>
        <end position="42"/>
    </location>
</feature>
<reference evidence="3 4" key="1">
    <citation type="journal article" date="2019" name="Sci. Rep.">
        <title>Orb-weaving spider Araneus ventricosus genome elucidates the spidroin gene catalogue.</title>
        <authorList>
            <person name="Kono N."/>
            <person name="Nakamura H."/>
            <person name="Ohtoshi R."/>
            <person name="Moran D.A.P."/>
            <person name="Shinohara A."/>
            <person name="Yoshida Y."/>
            <person name="Fujiwara M."/>
            <person name="Mori M."/>
            <person name="Tomita M."/>
            <person name="Arakawa K."/>
        </authorList>
    </citation>
    <scope>NUCLEOTIDE SEQUENCE [LARGE SCALE GENOMIC DNA]</scope>
</reference>
<sequence length="86" mass="9837">MLNDRDHSVEPTRQMNGSDHSVEPTHQMNGQDHSVEPTHQLNDRATATSNFIVSYSVMRYVIAVLFLSAKYAIDSRTKIAWHVLRL</sequence>
<protein>
    <submittedName>
        <fullName evidence="3">Uncharacterized protein</fullName>
    </submittedName>
</protein>
<keyword evidence="2" id="KW-1133">Transmembrane helix</keyword>
<keyword evidence="2" id="KW-0812">Transmembrane</keyword>
<evidence type="ECO:0000313" key="3">
    <source>
        <dbReference type="EMBL" id="GBN43045.1"/>
    </source>
</evidence>
<organism evidence="3 4">
    <name type="scientific">Araneus ventricosus</name>
    <name type="common">Orbweaver spider</name>
    <name type="synonym">Epeira ventricosa</name>
    <dbReference type="NCBI Taxonomy" id="182803"/>
    <lineage>
        <taxon>Eukaryota</taxon>
        <taxon>Metazoa</taxon>
        <taxon>Ecdysozoa</taxon>
        <taxon>Arthropoda</taxon>
        <taxon>Chelicerata</taxon>
        <taxon>Arachnida</taxon>
        <taxon>Araneae</taxon>
        <taxon>Araneomorphae</taxon>
        <taxon>Entelegynae</taxon>
        <taxon>Araneoidea</taxon>
        <taxon>Araneidae</taxon>
        <taxon>Araneus</taxon>
    </lineage>
</organism>
<keyword evidence="2" id="KW-0472">Membrane</keyword>
<keyword evidence="4" id="KW-1185">Reference proteome</keyword>